<comment type="subcellular location">
    <subcellularLocation>
        <location evidence="1">Membrane</location>
        <topology evidence="1">Multi-pass membrane protein</topology>
    </subcellularLocation>
</comment>
<feature type="transmembrane region" description="Helical" evidence="9">
    <location>
        <begin position="1910"/>
        <end position="1931"/>
    </location>
</feature>
<evidence type="ECO:0000256" key="4">
    <source>
        <dbReference type="ARBA" id="ARBA00022692"/>
    </source>
</evidence>
<dbReference type="PROSITE" id="PS50893">
    <property type="entry name" value="ABC_TRANSPORTER_2"/>
    <property type="match status" value="2"/>
</dbReference>
<keyword evidence="3" id="KW-0813">Transport</keyword>
<dbReference type="GO" id="GO:0016020">
    <property type="term" value="C:membrane"/>
    <property type="evidence" value="ECO:0007669"/>
    <property type="project" value="UniProtKB-SubCell"/>
</dbReference>
<dbReference type="VEuPathDB" id="FungiDB:PPTG_09863"/>
<dbReference type="CDD" id="cd03232">
    <property type="entry name" value="ABCG_PDR_domain2"/>
    <property type="match status" value="1"/>
</dbReference>
<keyword evidence="5" id="KW-0547">Nucleotide-binding</keyword>
<reference evidence="11" key="1">
    <citation type="submission" date="2013-11" db="EMBL/GenBank/DDBJ databases">
        <title>The Genome Sequence of Phytophthora parasitica IAC_01/95.</title>
        <authorList>
            <consortium name="The Broad Institute Genomics Platform"/>
            <person name="Russ C."/>
            <person name="Tyler B."/>
            <person name="Panabieres F."/>
            <person name="Shan W."/>
            <person name="Tripathy S."/>
            <person name="Grunwald N."/>
            <person name="Machado M."/>
            <person name="Johnson C.S."/>
            <person name="Arredondo F."/>
            <person name="Hong C."/>
            <person name="Coffey M."/>
            <person name="Young S.K."/>
            <person name="Zeng Q."/>
            <person name="Gargeya S."/>
            <person name="Fitzgerald M."/>
            <person name="Abouelleil A."/>
            <person name="Alvarado L."/>
            <person name="Chapman S.B."/>
            <person name="Gainer-Dewar J."/>
            <person name="Goldberg J."/>
            <person name="Griggs A."/>
            <person name="Gujja S."/>
            <person name="Hansen M."/>
            <person name="Howarth C."/>
            <person name="Imamovic A."/>
            <person name="Ireland A."/>
            <person name="Larimer J."/>
            <person name="McCowan C."/>
            <person name="Murphy C."/>
            <person name="Pearson M."/>
            <person name="Poon T.W."/>
            <person name="Priest M."/>
            <person name="Roberts A."/>
            <person name="Saif S."/>
            <person name="Shea T."/>
            <person name="Sykes S."/>
            <person name="Wortman J."/>
            <person name="Nusbaum C."/>
            <person name="Birren B."/>
        </authorList>
    </citation>
    <scope>NUCLEOTIDE SEQUENCE [LARGE SCALE GENOMIC DNA]</scope>
    <source>
        <strain evidence="11">IAC_01/95</strain>
    </source>
</reference>
<feature type="transmembrane region" description="Helical" evidence="9">
    <location>
        <begin position="111"/>
        <end position="133"/>
    </location>
</feature>
<dbReference type="GO" id="GO:0140359">
    <property type="term" value="F:ABC-type transporter activity"/>
    <property type="evidence" value="ECO:0007669"/>
    <property type="project" value="InterPro"/>
</dbReference>
<evidence type="ECO:0000256" key="5">
    <source>
        <dbReference type="ARBA" id="ARBA00022741"/>
    </source>
</evidence>
<keyword evidence="6" id="KW-0067">ATP-binding</keyword>
<feature type="transmembrane region" description="Helical" evidence="9">
    <location>
        <begin position="1094"/>
        <end position="1121"/>
    </location>
</feature>
<dbReference type="SUPFAM" id="SSF52540">
    <property type="entry name" value="P-loop containing nucleoside triphosphate hydrolases"/>
    <property type="match status" value="2"/>
</dbReference>
<feature type="transmembrane region" description="Helical" evidence="9">
    <location>
        <begin position="1812"/>
        <end position="1832"/>
    </location>
</feature>
<evidence type="ECO:0000313" key="11">
    <source>
        <dbReference type="EMBL" id="ETM48384.1"/>
    </source>
</evidence>
<keyword evidence="7 9" id="KW-1133">Transmembrane helix</keyword>
<evidence type="ECO:0000256" key="9">
    <source>
        <dbReference type="SAM" id="Phobius"/>
    </source>
</evidence>
<feature type="transmembrane region" description="Helical" evidence="9">
    <location>
        <begin position="1704"/>
        <end position="1724"/>
    </location>
</feature>
<feature type="transmembrane region" description="Helical" evidence="9">
    <location>
        <begin position="179"/>
        <end position="199"/>
    </location>
</feature>
<dbReference type="FunFam" id="3.40.50.300:FF:000289">
    <property type="entry name" value="ABC transporter G family member 31"/>
    <property type="match status" value="1"/>
</dbReference>
<dbReference type="Pfam" id="PF01061">
    <property type="entry name" value="ABC2_membrane"/>
    <property type="match status" value="2"/>
</dbReference>
<feature type="transmembrane region" description="Helical" evidence="9">
    <location>
        <begin position="71"/>
        <end position="91"/>
    </location>
</feature>
<accession>W2NL29</accession>
<feature type="transmembrane region" description="Helical" evidence="9">
    <location>
        <begin position="1025"/>
        <end position="1046"/>
    </location>
</feature>
<evidence type="ECO:0000256" key="6">
    <source>
        <dbReference type="ARBA" id="ARBA00022840"/>
    </source>
</evidence>
<feature type="transmembrane region" description="Helical" evidence="9">
    <location>
        <begin position="1844"/>
        <end position="1864"/>
    </location>
</feature>
<feature type="transmembrane region" description="Helical" evidence="9">
    <location>
        <begin position="1784"/>
        <end position="1805"/>
    </location>
</feature>
<dbReference type="InterPro" id="IPR003439">
    <property type="entry name" value="ABC_transporter-like_ATP-bd"/>
</dbReference>
<feature type="transmembrane region" description="Helical" evidence="9">
    <location>
        <begin position="1052"/>
        <end position="1073"/>
    </location>
</feature>
<feature type="transmembrane region" description="Helical" evidence="9">
    <location>
        <begin position="234"/>
        <end position="253"/>
    </location>
</feature>
<feature type="transmembrane region" description="Helical" evidence="9">
    <location>
        <begin position="1133"/>
        <end position="1154"/>
    </location>
</feature>
<keyword evidence="8 9" id="KW-0472">Membrane</keyword>
<feature type="transmembrane region" description="Helical" evidence="9">
    <location>
        <begin position="1251"/>
        <end position="1275"/>
    </location>
</feature>
<name>W2NL29_PHYNI</name>
<gene>
    <name evidence="11" type="ORF">L914_07074</name>
</gene>
<organism evidence="11">
    <name type="scientific">Phytophthora nicotianae</name>
    <name type="common">Potato buckeye rot agent</name>
    <name type="synonym">Phytophthora parasitica</name>
    <dbReference type="NCBI Taxonomy" id="4792"/>
    <lineage>
        <taxon>Eukaryota</taxon>
        <taxon>Sar</taxon>
        <taxon>Stramenopiles</taxon>
        <taxon>Oomycota</taxon>
        <taxon>Peronosporomycetes</taxon>
        <taxon>Peronosporales</taxon>
        <taxon>Peronosporaceae</taxon>
        <taxon>Phytophthora</taxon>
    </lineage>
</organism>
<evidence type="ECO:0000259" key="10">
    <source>
        <dbReference type="PROSITE" id="PS50893"/>
    </source>
</evidence>
<feature type="domain" description="ABC transporter" evidence="10">
    <location>
        <begin position="1333"/>
        <end position="1576"/>
    </location>
</feature>
<keyword evidence="4 9" id="KW-0812">Transmembrane</keyword>
<dbReference type="Gene3D" id="3.40.50.300">
    <property type="entry name" value="P-loop containing nucleotide triphosphate hydrolases"/>
    <property type="match status" value="2"/>
</dbReference>
<dbReference type="Proteomes" id="UP000054532">
    <property type="component" value="Unassembled WGS sequence"/>
</dbReference>
<dbReference type="SMART" id="SM00382">
    <property type="entry name" value="AAA"/>
    <property type="match status" value="2"/>
</dbReference>
<dbReference type="InterPro" id="IPR013525">
    <property type="entry name" value="ABC2_TM"/>
</dbReference>
<dbReference type="InterPro" id="IPR034003">
    <property type="entry name" value="ABCG_PDR_2"/>
</dbReference>
<dbReference type="GO" id="GO:0016887">
    <property type="term" value="F:ATP hydrolysis activity"/>
    <property type="evidence" value="ECO:0007669"/>
    <property type="project" value="InterPro"/>
</dbReference>
<dbReference type="PANTHER" id="PTHR19241">
    <property type="entry name" value="ATP-BINDING CASSETTE TRANSPORTER"/>
    <property type="match status" value="1"/>
</dbReference>
<feature type="transmembrane region" description="Helical" evidence="9">
    <location>
        <begin position="1745"/>
        <end position="1772"/>
    </location>
</feature>
<proteinExistence type="inferred from homology"/>
<sequence length="1936" mass="215727">MQSCSFGATRKTNTTIVPTVKKADATTAQTACGMTFWRQLEEKWNRIQVGRQGSYSIERLMSLEHYCNTTSWTRVILVCVLTPVPALSVALMLECLPLNSPSEGWAANWMFWLRLALTHVVVGFNVFSQMTVFVPGLNFTFCKQFIVTIGGAIGLVGAGILAANTIGFPVPLLMQFGTIPTGIATSIMLRLVIGPVIFTSGSPITIHLKRFYRAILAFMTLIGIYPLFKVLYDFVPVGYRGIIVLVLPVWRFAAKHFIVYAIRDLEDLIPEAVASLVDFFSSLFVSVCMSSSGPLYLSMMFIASDLGQILLEMRELSENAHVLLQIIQQEQTGSTNQQNTSKLLSTILDILKEPGALRAKSLKAVRLWACLPHPLTPQQTEQLLNLESACTNDQWERLSSDRMKRSSVQTMQNVFKTKISIVPTPNLEPETFSPTTADIIEAKNFHTIGSRSGTKRSKQLVLQGLQLLFHCEYLELVEYVECIIPIVYVVYKSVLEQLPNVVYYPGGAGNWGIATVVNILVLAVLEVISLVFLHQFLQHKFAFSAMHQLAFALETHVYLVQMKLFTGALLLIPFELKHFVVKSSMDQPDISSADGLLADGILAMHENLAVAIESALGRPIPEVEICFSDLHISARLPLAKPGSEEPQVPTIWTQVKRGVMKCFTKQDTAEKEILRGITGVFKPTSITLVLGQPGSGKSSLLKILSGRFPINKTIEMSGEITYNGVQRSEVLARLPRFIAYTNQKDDHYPQLTVQETFEFAQRCCGGAKLEPWVLKALATCKGEHRERAVKLVTAQHQFAADLRVKTLGLDRCKDTIVGNAMIRGVSGGERKRVTTGEMTFGRKRALLLDEISTGLDAATTYDIVNALKSLTRNLKHNIVVSLLQPPPEVFNLFDDILIMNDGHIMYHGPREQVQEYFETLGFHCPPRKDVADFLLDLGTEKQHDYTSGDSKDANIPFEAVEFAERFRQSTIFQNTLTYMRTRSTHKSDVFDPIQDPCVFRQSFLEDLSTVFRRQWKIKLRDRTFLMGRCFMVLVMGLLYGSVFWQMNDVNSQLILGLLFSCTLFLSMGQAAQLPTFMGARSVFYKQRGANFFRSLAYVLASSLTHIPFAILETILFGAIVYWMGGYVALADRFISFLFTLFLCQMWFTAYFFFLSAASPSITIAQPVMMVSILFLMLFGGFLLRKTDIPDYLIWFYWIDSVAWSIRSLSVNQYLAPKFDVCVYRDIDYCSRYGTTFGKYSLKLSGLPTEEIWIYFGWLYFIVGYIVLVLAAHLVLEYKRYESPESTTVVQADLDVKEGHSDTKPNTDIGSATVPEDVAVSITTPRKSAVPVTLAFQDLWYSVPMPGGKKGEDIDLLQGVSGFAKPGTMTALMGSSGAGKTTLMDVIAGRKTGGKIRGKILLNGYPANDLAIRRSTGYCEQMDIHSESATIREALVFSAMLRQSASVSTKEKMESVDECITLLELGPIANKIIRGSSTEQMKRLTIGVELVAQPSIIFMDEPTSGLDARSAKLIMNGVRKIATSGRTIVCTIHQPSSEVFSYFDSLLLLRRGGRMVFFGDLGKDSSNLIKYFEAVPGVTPIEPGYNPATWMLECIGAGVGAASRTDMDFAEFFSKSDLYDSMEKDLSQDGVLRPSPDLPELKFSKQFASTRTTQFKLLCCRFFYMYWRTPTYNLTRLMVSVMLGAIFGIIYQATDYTTFTGANAGVGLVFVSTVFLGIIGFNSVMPVAADERTAFYRERASETYHALWYFIAGTLVEIPYVLLSALAFTIIFFPSVGFTGFGTFVSYWLVVSLNALLFVYFGQLLVFALPSVAVASIAGALLSSIFMLFAGFNPPANNIAIGYKWIYYISPPTYSIATLVAMVFADCPEGTTNNLGCQVLRNAPPTVGSISLKQYVEHAFDMKSDYIPRNVVILGILIVAFRLLALLSLRYISHLKR</sequence>
<feature type="transmembrane region" description="Helical" evidence="9">
    <location>
        <begin position="511"/>
        <end position="533"/>
    </location>
</feature>
<dbReference type="Pfam" id="PF19055">
    <property type="entry name" value="ABC2_membrane_7"/>
    <property type="match status" value="1"/>
</dbReference>
<feature type="transmembrane region" description="Helical" evidence="9">
    <location>
        <begin position="211"/>
        <end position="228"/>
    </location>
</feature>
<dbReference type="InterPro" id="IPR027417">
    <property type="entry name" value="P-loop_NTPase"/>
</dbReference>
<feature type="transmembrane region" description="Helical" evidence="9">
    <location>
        <begin position="145"/>
        <end position="167"/>
    </location>
</feature>
<dbReference type="Pfam" id="PF00005">
    <property type="entry name" value="ABC_tran"/>
    <property type="match status" value="2"/>
</dbReference>
<comment type="similarity">
    <text evidence="2">Belongs to the ABC transporter superfamily. ABCG family. PDR (TC 3.A.1.205) subfamily.</text>
</comment>
<evidence type="ECO:0000256" key="3">
    <source>
        <dbReference type="ARBA" id="ARBA00022448"/>
    </source>
</evidence>
<evidence type="ECO:0000256" key="2">
    <source>
        <dbReference type="ARBA" id="ARBA00006012"/>
    </source>
</evidence>
<feature type="transmembrane region" description="Helical" evidence="9">
    <location>
        <begin position="1673"/>
        <end position="1692"/>
    </location>
</feature>
<feature type="domain" description="ABC transporter" evidence="10">
    <location>
        <begin position="653"/>
        <end position="926"/>
    </location>
</feature>
<protein>
    <recommendedName>
        <fullName evidence="10">ABC transporter domain-containing protein</fullName>
    </recommendedName>
</protein>
<dbReference type="InterPro" id="IPR003593">
    <property type="entry name" value="AAA+_ATPase"/>
</dbReference>
<evidence type="ECO:0000256" key="7">
    <source>
        <dbReference type="ARBA" id="ARBA00022989"/>
    </source>
</evidence>
<dbReference type="GO" id="GO:0005524">
    <property type="term" value="F:ATP binding"/>
    <property type="evidence" value="ECO:0007669"/>
    <property type="project" value="UniProtKB-KW"/>
</dbReference>
<dbReference type="VEuPathDB" id="FungiDB:PPTG_09862"/>
<feature type="transmembrane region" description="Helical" evidence="9">
    <location>
        <begin position="1166"/>
        <end position="1183"/>
    </location>
</feature>
<dbReference type="EMBL" id="KI692407">
    <property type="protein sequence ID" value="ETM48384.1"/>
    <property type="molecule type" value="Genomic_DNA"/>
</dbReference>
<evidence type="ECO:0000256" key="8">
    <source>
        <dbReference type="ARBA" id="ARBA00023136"/>
    </source>
</evidence>
<dbReference type="FunFam" id="3.40.50.300:FF:000528">
    <property type="entry name" value="ABC transporter G family member 31"/>
    <property type="match status" value="1"/>
</dbReference>
<evidence type="ECO:0000256" key="1">
    <source>
        <dbReference type="ARBA" id="ARBA00004141"/>
    </source>
</evidence>
<dbReference type="InterPro" id="IPR043926">
    <property type="entry name" value="ABCG_dom"/>
</dbReference>